<dbReference type="GO" id="GO:0003677">
    <property type="term" value="F:DNA binding"/>
    <property type="evidence" value="ECO:0007669"/>
    <property type="project" value="InterPro"/>
</dbReference>
<comment type="subcellular location">
    <subcellularLocation>
        <location evidence="1">Nucleus</location>
    </subcellularLocation>
</comment>
<feature type="coiled-coil region" evidence="3">
    <location>
        <begin position="112"/>
        <end position="142"/>
    </location>
</feature>
<comment type="caution">
    <text evidence="4">The sequence shown here is derived from an EMBL/GenBank/DDBJ whole genome shotgun (WGS) entry which is preliminary data.</text>
</comment>
<dbReference type="PANTHER" id="PTHR13213:SF2">
    <property type="entry name" value="MYB-BINDING PROTEIN 1A"/>
    <property type="match status" value="1"/>
</dbReference>
<keyword evidence="5" id="KW-1185">Reference proteome</keyword>
<dbReference type="GO" id="GO:0005730">
    <property type="term" value="C:nucleolus"/>
    <property type="evidence" value="ECO:0007669"/>
    <property type="project" value="InterPro"/>
</dbReference>
<dbReference type="Pfam" id="PF04931">
    <property type="entry name" value="DNA_pol_phi"/>
    <property type="match status" value="1"/>
</dbReference>
<dbReference type="PANTHER" id="PTHR13213">
    <property type="entry name" value="MYB-BINDING PROTEIN 1A FAMILY MEMBER"/>
    <property type="match status" value="1"/>
</dbReference>
<keyword evidence="2" id="KW-0539">Nucleus</keyword>
<evidence type="ECO:0000256" key="1">
    <source>
        <dbReference type="ARBA" id="ARBA00004123"/>
    </source>
</evidence>
<evidence type="ECO:0000313" key="5">
    <source>
        <dbReference type="Proteomes" id="UP001153678"/>
    </source>
</evidence>
<organism evidence="4 5">
    <name type="scientific">Funneliformis geosporum</name>
    <dbReference type="NCBI Taxonomy" id="1117311"/>
    <lineage>
        <taxon>Eukaryota</taxon>
        <taxon>Fungi</taxon>
        <taxon>Fungi incertae sedis</taxon>
        <taxon>Mucoromycota</taxon>
        <taxon>Glomeromycotina</taxon>
        <taxon>Glomeromycetes</taxon>
        <taxon>Glomerales</taxon>
        <taxon>Glomeraceae</taxon>
        <taxon>Funneliformis</taxon>
    </lineage>
</organism>
<name>A0A9W4WW20_9GLOM</name>
<sequence>LNSEGPKGHNLDILKGFHWLFSYSVLTLYTEPEEAMNALQDIQICFNKMFVQSKKSLKKKRSKEENLEENHNPVDVIVDILLGFLAKPSAFLYNMAEQVFKVFCEGVTKSSLDLMLDLISKQENAEEELEAKDQSLIKINNEDEEYSEEDMSNQDEMMEKFDSKLSEFFKNQKFGKKKKKDTKYQRIHYKHKVIGLLKIFVKEQQNNPLIFELIMPLLKIAKNAKTDEIAKGVYNLLNTRVVVIKDGLTEFDDSKILTLLEQVQDMARKAHFGDMMTLCWKSCAFLLKAIVRRHNKESSDASREITNQHIKKAIVVYESTYKSWCTKSSALNIKCFSQLPANIPQIPWHFSELFLGCTDPKTAKNPKKVMNAYDVSFAICNVALPKKKRESKGANSIIPKLAPKIRENLNNTLQFIAEDLKCGNQNFDSQALKSILKFAGLAIKRTSTELKKLWNTKKLLPLLEKIKELPRFKSSQVINNLVKEITRNFQ</sequence>
<dbReference type="InterPro" id="IPR007015">
    <property type="entry name" value="DNA_pol_V/MYBBP1A"/>
</dbReference>
<gene>
    <name evidence="4" type="ORF">FWILDA_LOCUS14838</name>
</gene>
<evidence type="ECO:0000256" key="3">
    <source>
        <dbReference type="SAM" id="Coils"/>
    </source>
</evidence>
<proteinExistence type="predicted"/>
<evidence type="ECO:0000313" key="4">
    <source>
        <dbReference type="EMBL" id="CAI2190964.1"/>
    </source>
</evidence>
<dbReference type="GO" id="GO:0006355">
    <property type="term" value="P:regulation of DNA-templated transcription"/>
    <property type="evidence" value="ECO:0007669"/>
    <property type="project" value="InterPro"/>
</dbReference>
<dbReference type="AlphaFoldDB" id="A0A9W4WW20"/>
<dbReference type="EMBL" id="CAMKVN010006979">
    <property type="protein sequence ID" value="CAI2190964.1"/>
    <property type="molecule type" value="Genomic_DNA"/>
</dbReference>
<dbReference type="OrthoDB" id="342531at2759"/>
<protein>
    <submittedName>
        <fullName evidence="4">18208_t:CDS:1</fullName>
    </submittedName>
</protein>
<reference evidence="4" key="1">
    <citation type="submission" date="2022-08" db="EMBL/GenBank/DDBJ databases">
        <authorList>
            <person name="Kallberg Y."/>
            <person name="Tangrot J."/>
            <person name="Rosling A."/>
        </authorList>
    </citation>
    <scope>NUCLEOTIDE SEQUENCE</scope>
    <source>
        <strain evidence="4">Wild A</strain>
    </source>
</reference>
<keyword evidence="3" id="KW-0175">Coiled coil</keyword>
<feature type="non-terminal residue" evidence="4">
    <location>
        <position position="1"/>
    </location>
</feature>
<dbReference type="Proteomes" id="UP001153678">
    <property type="component" value="Unassembled WGS sequence"/>
</dbReference>
<evidence type="ECO:0000256" key="2">
    <source>
        <dbReference type="ARBA" id="ARBA00023242"/>
    </source>
</evidence>
<accession>A0A9W4WW20</accession>